<feature type="compositionally biased region" description="Basic residues" evidence="1">
    <location>
        <begin position="147"/>
        <end position="183"/>
    </location>
</feature>
<accession>A0A0K8WIM1</accession>
<name>A0A0K8WIM1_BACLA</name>
<evidence type="ECO:0000256" key="1">
    <source>
        <dbReference type="SAM" id="MobiDB-lite"/>
    </source>
</evidence>
<dbReference type="AlphaFoldDB" id="A0A0K8WIM1"/>
<dbReference type="OrthoDB" id="7857195at2759"/>
<sequence>MEDPNSTLLPYILETLSRKPELCDTFDHICKDIEEQLIADNNTRHGNVRIALQRALSVGQSLGILTLTNETIRMPFNFRSSNVKNTKIVPTSGNLQVQQPAIGTGNPVVQNDADKNSIVPSKMTKCNVPNNFDGRRVNPDLGFASPHRSKKIRGRPKGRSCARKSTAKRSYSRGRSGRGRKRAGSANGRKINRKRN</sequence>
<dbReference type="EMBL" id="GDHF01001316">
    <property type="protein sequence ID" value="JAI50998.1"/>
    <property type="molecule type" value="Transcribed_RNA"/>
</dbReference>
<organism evidence="2">
    <name type="scientific">Bactrocera latifrons</name>
    <name type="common">Malaysian fruit fly</name>
    <name type="synonym">Chaetodacus latifrons</name>
    <dbReference type="NCBI Taxonomy" id="174628"/>
    <lineage>
        <taxon>Eukaryota</taxon>
        <taxon>Metazoa</taxon>
        <taxon>Ecdysozoa</taxon>
        <taxon>Arthropoda</taxon>
        <taxon>Hexapoda</taxon>
        <taxon>Insecta</taxon>
        <taxon>Pterygota</taxon>
        <taxon>Neoptera</taxon>
        <taxon>Endopterygota</taxon>
        <taxon>Diptera</taxon>
        <taxon>Brachycera</taxon>
        <taxon>Muscomorpha</taxon>
        <taxon>Tephritoidea</taxon>
        <taxon>Tephritidae</taxon>
        <taxon>Bactrocera</taxon>
        <taxon>Bactrocera</taxon>
    </lineage>
</organism>
<feature type="region of interest" description="Disordered" evidence="1">
    <location>
        <begin position="119"/>
        <end position="196"/>
    </location>
</feature>
<reference evidence="2" key="1">
    <citation type="submission" date="2015-06" db="EMBL/GenBank/DDBJ databases">
        <authorList>
            <person name="Hoefler B.C."/>
            <person name="Straight P.D."/>
        </authorList>
    </citation>
    <scope>NUCLEOTIDE SEQUENCE</scope>
</reference>
<proteinExistence type="predicted"/>
<protein>
    <submittedName>
        <fullName evidence="2">Uncharacterized protein</fullName>
    </submittedName>
</protein>
<evidence type="ECO:0000313" key="2">
    <source>
        <dbReference type="EMBL" id="JAI50998.1"/>
    </source>
</evidence>
<gene>
    <name evidence="2" type="ORF">c0_g2_i1</name>
</gene>